<evidence type="ECO:0000256" key="3">
    <source>
        <dbReference type="ARBA" id="ARBA00022679"/>
    </source>
</evidence>
<evidence type="ECO:0000256" key="2">
    <source>
        <dbReference type="ARBA" id="ARBA00012438"/>
    </source>
</evidence>
<dbReference type="InterPro" id="IPR000014">
    <property type="entry name" value="PAS"/>
</dbReference>
<reference evidence="9" key="1">
    <citation type="journal article" date="2014" name="Int. J. Syst. Evol. Microbiol.">
        <title>Complete genome of a new Firmicutes species belonging to the dominant human colonic microbiota ('Ruminococcus bicirculans') reveals two chromosomes and a selective capacity to utilize plant glucans.</title>
        <authorList>
            <consortium name="NISC Comparative Sequencing Program"/>
            <person name="Wegmann U."/>
            <person name="Louis P."/>
            <person name="Goesmann A."/>
            <person name="Henrissat B."/>
            <person name="Duncan S.H."/>
            <person name="Flint H.J."/>
        </authorList>
    </citation>
    <scope>NUCLEOTIDE SEQUENCE</scope>
    <source>
        <strain evidence="9">CGMCC 1.18437</strain>
    </source>
</reference>
<dbReference type="GO" id="GO:0000155">
    <property type="term" value="F:phosphorelay sensor kinase activity"/>
    <property type="evidence" value="ECO:0007669"/>
    <property type="project" value="InterPro"/>
</dbReference>
<dbReference type="Pfam" id="PF00989">
    <property type="entry name" value="PAS"/>
    <property type="match status" value="1"/>
</dbReference>
<dbReference type="Pfam" id="PF02518">
    <property type="entry name" value="HATPase_c"/>
    <property type="match status" value="1"/>
</dbReference>
<dbReference type="SUPFAM" id="SSF47384">
    <property type="entry name" value="Homodimeric domain of signal transducing histidine kinase"/>
    <property type="match status" value="1"/>
</dbReference>
<dbReference type="InterPro" id="IPR013767">
    <property type="entry name" value="PAS_fold"/>
</dbReference>
<dbReference type="Proteomes" id="UP000539473">
    <property type="component" value="Unassembled WGS sequence"/>
</dbReference>
<feature type="domain" description="Histidine kinase" evidence="7">
    <location>
        <begin position="213"/>
        <end position="424"/>
    </location>
</feature>
<dbReference type="EMBL" id="JACHFK010000004">
    <property type="protein sequence ID" value="MBB5376609.1"/>
    <property type="molecule type" value="Genomic_DNA"/>
</dbReference>
<dbReference type="CDD" id="cd00130">
    <property type="entry name" value="PAS"/>
    <property type="match status" value="1"/>
</dbReference>
<dbReference type="EC" id="2.7.13.3" evidence="2"/>
<dbReference type="EMBL" id="BNAJ01000004">
    <property type="protein sequence ID" value="GHF42803.1"/>
    <property type="molecule type" value="Genomic_DNA"/>
</dbReference>
<dbReference type="GO" id="GO:0006355">
    <property type="term" value="P:regulation of DNA-templated transcription"/>
    <property type="evidence" value="ECO:0007669"/>
    <property type="project" value="InterPro"/>
</dbReference>
<reference evidence="12" key="2">
    <citation type="journal article" date="2019" name="Int. J. Syst. Evol. Microbiol.">
        <title>The Global Catalogue of Microorganisms (GCM) 10K type strain sequencing project: providing services to taxonomists for standard genome sequencing and annotation.</title>
        <authorList>
            <consortium name="The Broad Institute Genomics Platform"/>
            <consortium name="The Broad Institute Genome Sequencing Center for Infectious Disease"/>
            <person name="Wu L."/>
            <person name="Ma J."/>
        </authorList>
    </citation>
    <scope>NUCLEOTIDE SEQUENCE [LARGE SCALE GENOMIC DNA]</scope>
    <source>
        <strain evidence="12">CGMCC 1.18437</strain>
    </source>
</reference>
<accession>A0A7W8NN78</accession>
<comment type="catalytic activity">
    <reaction evidence="1">
        <text>ATP + protein L-histidine = ADP + protein N-phospho-L-histidine.</text>
        <dbReference type="EC" id="2.7.13.3"/>
    </reaction>
</comment>
<dbReference type="SMART" id="SM00091">
    <property type="entry name" value="PAS"/>
    <property type="match status" value="1"/>
</dbReference>
<dbReference type="InterPro" id="IPR036890">
    <property type="entry name" value="HATPase_C_sf"/>
</dbReference>
<reference evidence="9" key="4">
    <citation type="submission" date="2024-05" db="EMBL/GenBank/DDBJ databases">
        <authorList>
            <person name="Sun Q."/>
            <person name="Zhou Y."/>
        </authorList>
    </citation>
    <scope>NUCLEOTIDE SEQUENCE</scope>
    <source>
        <strain evidence="9">CGMCC 1.18437</strain>
    </source>
</reference>
<evidence type="ECO:0000256" key="6">
    <source>
        <dbReference type="SAM" id="Coils"/>
    </source>
</evidence>
<comment type="caution">
    <text evidence="10">The sequence shown here is derived from an EMBL/GenBank/DDBJ whole genome shotgun (WGS) entry which is preliminary data.</text>
</comment>
<keyword evidence="12" id="KW-1185">Reference proteome</keyword>
<dbReference type="PROSITE" id="PS50112">
    <property type="entry name" value="PAS"/>
    <property type="match status" value="1"/>
</dbReference>
<keyword evidence="4" id="KW-0418">Kinase</keyword>
<keyword evidence="3" id="KW-0808">Transferase</keyword>
<dbReference type="PROSITE" id="PS50109">
    <property type="entry name" value="HIS_KIN"/>
    <property type="match status" value="1"/>
</dbReference>
<dbReference type="PANTHER" id="PTHR42878">
    <property type="entry name" value="TWO-COMPONENT HISTIDINE KINASE"/>
    <property type="match status" value="1"/>
</dbReference>
<dbReference type="SUPFAM" id="SSF55785">
    <property type="entry name" value="PYP-like sensor domain (PAS domain)"/>
    <property type="match status" value="1"/>
</dbReference>
<dbReference type="InterPro" id="IPR050351">
    <property type="entry name" value="BphY/WalK/GraS-like"/>
</dbReference>
<dbReference type="PANTHER" id="PTHR42878:SF15">
    <property type="entry name" value="BACTERIOPHYTOCHROME"/>
    <property type="match status" value="1"/>
</dbReference>
<organism evidence="10 11">
    <name type="scientific">Deinococcus metalli</name>
    <dbReference type="NCBI Taxonomy" id="1141878"/>
    <lineage>
        <taxon>Bacteria</taxon>
        <taxon>Thermotogati</taxon>
        <taxon>Deinococcota</taxon>
        <taxon>Deinococci</taxon>
        <taxon>Deinococcales</taxon>
        <taxon>Deinococcaceae</taxon>
        <taxon>Deinococcus</taxon>
    </lineage>
</organism>
<gene>
    <name evidence="9" type="ORF">GCM10017781_18930</name>
    <name evidence="10" type="ORF">HNQ07_002073</name>
</gene>
<keyword evidence="5" id="KW-0472">Membrane</keyword>
<protein>
    <recommendedName>
        <fullName evidence="2">histidine kinase</fullName>
        <ecNumber evidence="2">2.7.13.3</ecNumber>
    </recommendedName>
</protein>
<proteinExistence type="predicted"/>
<evidence type="ECO:0000313" key="10">
    <source>
        <dbReference type="EMBL" id="MBB5376609.1"/>
    </source>
</evidence>
<dbReference type="Gene3D" id="3.30.450.20">
    <property type="entry name" value="PAS domain"/>
    <property type="match status" value="1"/>
</dbReference>
<evidence type="ECO:0000259" key="8">
    <source>
        <dbReference type="PROSITE" id="PS50112"/>
    </source>
</evidence>
<name>A0A7W8NN78_9DEIO</name>
<dbReference type="GO" id="GO:0000156">
    <property type="term" value="F:phosphorelay response regulator activity"/>
    <property type="evidence" value="ECO:0007669"/>
    <property type="project" value="TreeGrafter"/>
</dbReference>
<dbReference type="InterPro" id="IPR036097">
    <property type="entry name" value="HisK_dim/P_sf"/>
</dbReference>
<dbReference type="AlphaFoldDB" id="A0A7W8NN78"/>
<evidence type="ECO:0000259" key="7">
    <source>
        <dbReference type="PROSITE" id="PS50109"/>
    </source>
</evidence>
<feature type="coiled-coil region" evidence="6">
    <location>
        <begin position="33"/>
        <end position="71"/>
    </location>
</feature>
<dbReference type="GO" id="GO:0007234">
    <property type="term" value="P:osmosensory signaling via phosphorelay pathway"/>
    <property type="evidence" value="ECO:0007669"/>
    <property type="project" value="TreeGrafter"/>
</dbReference>
<dbReference type="InterPro" id="IPR003594">
    <property type="entry name" value="HATPase_dom"/>
</dbReference>
<evidence type="ECO:0000313" key="9">
    <source>
        <dbReference type="EMBL" id="GHF42803.1"/>
    </source>
</evidence>
<dbReference type="Proteomes" id="UP000619376">
    <property type="component" value="Unassembled WGS sequence"/>
</dbReference>
<reference evidence="10 11" key="3">
    <citation type="submission" date="2020-08" db="EMBL/GenBank/DDBJ databases">
        <title>Genomic Encyclopedia of Type Strains, Phase IV (KMG-IV): sequencing the most valuable type-strain genomes for metagenomic binning, comparative biology and taxonomic classification.</title>
        <authorList>
            <person name="Goeker M."/>
        </authorList>
    </citation>
    <scope>NUCLEOTIDE SEQUENCE [LARGE SCALE GENOMIC DNA]</scope>
    <source>
        <strain evidence="10 11">DSM 27521</strain>
    </source>
</reference>
<dbReference type="GO" id="GO:0030295">
    <property type="term" value="F:protein kinase activator activity"/>
    <property type="evidence" value="ECO:0007669"/>
    <property type="project" value="TreeGrafter"/>
</dbReference>
<evidence type="ECO:0000313" key="11">
    <source>
        <dbReference type="Proteomes" id="UP000539473"/>
    </source>
</evidence>
<dbReference type="SUPFAM" id="SSF55874">
    <property type="entry name" value="ATPase domain of HSP90 chaperone/DNA topoisomerase II/histidine kinase"/>
    <property type="match status" value="1"/>
</dbReference>
<dbReference type="InterPro" id="IPR004358">
    <property type="entry name" value="Sig_transdc_His_kin-like_C"/>
</dbReference>
<dbReference type="Gene3D" id="1.10.287.130">
    <property type="match status" value="1"/>
</dbReference>
<evidence type="ECO:0000313" key="12">
    <source>
        <dbReference type="Proteomes" id="UP000619376"/>
    </source>
</evidence>
<evidence type="ECO:0000256" key="5">
    <source>
        <dbReference type="ARBA" id="ARBA00023136"/>
    </source>
</evidence>
<dbReference type="SMART" id="SM00387">
    <property type="entry name" value="HATPase_c"/>
    <property type="match status" value="1"/>
</dbReference>
<dbReference type="InterPro" id="IPR035965">
    <property type="entry name" value="PAS-like_dom_sf"/>
</dbReference>
<feature type="domain" description="PAS" evidence="8">
    <location>
        <begin position="64"/>
        <end position="120"/>
    </location>
</feature>
<dbReference type="NCBIfam" id="TIGR00229">
    <property type="entry name" value="sensory_box"/>
    <property type="match status" value="1"/>
</dbReference>
<evidence type="ECO:0000256" key="1">
    <source>
        <dbReference type="ARBA" id="ARBA00000085"/>
    </source>
</evidence>
<evidence type="ECO:0000256" key="4">
    <source>
        <dbReference type="ARBA" id="ARBA00022777"/>
    </source>
</evidence>
<sequence length="428" mass="47417">MDDPATPPTGPTLREEAERRLHQRTRLGGSGSSDALQHELDVHQIELQLQNEQLRETVLQLEQARDNYAALYEFAPVGYLSLDAQGLITDANRRAALLLGIDPARLRGRSMAQCLAPSSRGDFALMRARLPGSPETLLGELLIQRPQGPSFPARVEARARPGGVALLALIDISAERAAQDHLLKLTETLEESVNQRTARIRDLSQEFQTFALAVAEDLMAPMRRVPAFVHVLQQDAPELAAQHPEHFEHIARAVTRVEMLASALLSYTRASAMRLRLAPLDLNRVVLEVRKALHHAGHAVHVTTEPLPTVLADSTAMQLVFTELLENAAKFAAPGRPARVHISVEEQDTKYVLRFEDNGVGFNPRHSDRLFAPFRRLHPESAYPGAGMGLAIARRICARFEARLWGQGRVGDGATFWIAWPKQPTVLE</sequence>
<dbReference type="Gene3D" id="3.30.565.10">
    <property type="entry name" value="Histidine kinase-like ATPase, C-terminal domain"/>
    <property type="match status" value="1"/>
</dbReference>
<dbReference type="RefSeq" id="WP_184111341.1">
    <property type="nucleotide sequence ID" value="NZ_BNAJ01000004.1"/>
</dbReference>
<dbReference type="InterPro" id="IPR005467">
    <property type="entry name" value="His_kinase_dom"/>
</dbReference>
<dbReference type="GO" id="GO:0016020">
    <property type="term" value="C:membrane"/>
    <property type="evidence" value="ECO:0007669"/>
    <property type="project" value="UniProtKB-SubCell"/>
</dbReference>
<dbReference type="PRINTS" id="PR00344">
    <property type="entry name" value="BCTRLSENSOR"/>
</dbReference>
<keyword evidence="6" id="KW-0175">Coiled coil</keyword>